<evidence type="ECO:0000313" key="2">
    <source>
        <dbReference type="EMBL" id="JAP49868.1"/>
    </source>
</evidence>
<protein>
    <submittedName>
        <fullName evidence="2">Uncharacterized protein</fullName>
    </submittedName>
</protein>
<evidence type="ECO:0000256" key="1">
    <source>
        <dbReference type="SAM" id="MobiDB-lite"/>
    </source>
</evidence>
<feature type="region of interest" description="Disordered" evidence="1">
    <location>
        <begin position="1030"/>
        <end position="1050"/>
    </location>
</feature>
<dbReference type="PANTHER" id="PTHR33487:SF1">
    <property type="entry name" value="CILIA- AND FLAGELLA-ASSOCIATED PROTEIN 54"/>
    <property type="match status" value="1"/>
</dbReference>
<reference evidence="2" key="1">
    <citation type="submission" date="2016-01" db="EMBL/GenBank/DDBJ databases">
        <title>Reference transcriptome for the parasite Schistocephalus solidus: insights into the molecular evolution of parasitism.</title>
        <authorList>
            <person name="Hebert F.O."/>
            <person name="Grambauer S."/>
            <person name="Barber I."/>
            <person name="Landry C.R."/>
            <person name="Aubin-Horth N."/>
        </authorList>
    </citation>
    <scope>NUCLEOTIDE SEQUENCE</scope>
</reference>
<dbReference type="PANTHER" id="PTHR33487">
    <property type="entry name" value="CILIA- AND FLAGELLA-ASSOCIATED PROTEIN 54"/>
    <property type="match status" value="1"/>
</dbReference>
<sequence>NTEEDTETRQSLLDFITVDACAYATPVFLMNAFDEVNCVKSDVQHPAPRANLRGLLEFMKICLAYDQQDLFRCLYDNATCSLKKRDLELKNPGLRVFSSRLRQLFSIFSYKRNVQLTTLDHGLPQNSQALAYRLDNICDLRRHDRWRLTNLALNSNVSDGNIFKKDLKLAMEILKVLLDYGCQKMASTPTTVLEPLRAPRWSEIPVWLLALMSAREHLADLEKINNVEAFSIQWTTQFLYLIRCVVEKLVLGQYSDGDQLQRLLIIIEILMWKSEDEPMSDGVPVADSWRNSVQSAIRKLLKHALEKITWIKQFLAELMFYIEVTTFNRGSSLDGSKFQQMSEIYAETTAMQVKLLVLDEHIDNPEVGPQKGLPSRGKSLLENSKNPLVRALSYCEYANYATDAESKRDFLEKAISVVKVSHQAQKPLESTGASSKANASPILTIVGKSQTKIALLVPAWEEALDAETFHLLGRRRTGFKDVSPHLNDKKLHGTGVVYPANTSEVVEICNLIPDEEYLFAVAFTQKHRQPSEKPCLGPSTVPILASPVLCEKIALGHIAQTAFACMSKSQLEEAERMLTSIFLKKQTITPRTGYLYNPYSLSNTAMTNSGKILQLHCAQAIFLNARARLLNRSWTLKNESSNVPIKDQLLDIKLCHRLVIALDLNMQHKCFVNAMTVIETIVLLLGPYLGMQFEIQDITEVQQTCLTQLEVISEHFAKSTPRRKTSTRMPSTECIRLLAYAYSRSLLRLGNRPSAVEVLERAKAILQNFSLPRSFEISDSKAKIGNLVLHSSYQSDDEQTMFNNISKETTTDLSDPQTAAETFENRRLKDVRVIDDLITYLTIISGKPFRELLGNEEPMKVYSAIDCLNLKSVFTEVLKFQGRSNFLQYVRLIYVRALGSGCASAVCYWHETIAQWQKRRCTFASRIANTNMISNPLGKAIVCMRKRVQWKRKLTTIYQNEGPNLVKINLLASEAYFRDFVNDWKTFYNIAYGNVAYMLPPHSVTWFTELVDGSINEDLDSYLRDQADSLQSTGESGRQGPKRSSKVDARRSYTLNSLADPTNSTSGSSSVTTELAQLEPQKLKQRISLAFLCLQRAIEFTRRSPGAAVDDAGWLEVANTLAKTTLAVSQQLAIMQAICKSKMIPAEGITLMLKPLKISKQQKKYTDPTDVFFSDLTALADRTCLAECCWRPWQACAENLLDTLASSQSLELKDIWQRRFILQAADVLLSAGKWEHLFSLACRCILFKRLGWSNTFASIAKFAQEKVNLRVMTLAKNTLNAVSFSNITPIAYCQLKNWWSSTGQEGTEEFEDLRLFAQWLCLQMSSTGSTVTNARESSPISNCNPRCTSIKTSSNSLLISLEAKVGMLGLDLKDSDQIVKQLKSIPMEEYSMLNVCCPAEILRLEGDPQDEDKQVQPYWRTCLQRSQRKLKLLNEVLLTNATSKQIAGPCSEPVNSAMNGSGKVSMVPLRGSTATPQVTSEMKEDRSTVLWHSAASAVEKVVDVMRKAGNEKEIILQYHLQSKLFIRSGQREMARQALLSGIKMLLPAEDYEKSTSAFDLLRAMNGESLTNLADTLGPIKTCLLILFLDLADRFNFTDNKQIKRYPNDHTSTLILSLKRATLMGRCRREHLKPNCWHAKSLFGELDGELTENGVLQNDFIGAIFHAYGRLSDAERWREAWQLADLLHHVSTFVVKSETVSQQAGLLEIDSLIQMGEYQMAFEIIQDTLQKGSTLINCVRSKVMGSMPTDEERTRRGLLLCRENEDIFSKMLSLDATTVPQHNSLSMQFLGLLIAKLQLGIASKIHFPPVRGKIVAPGRSEKHSNSNGGDPSGGQSHESEQYFSPDYCMQLVPNEEVHTVGFPVQGLTKDLLCSNAEQICWKIVLQIRAGDVASFVLTIQALLTLAELCIVHHRARSGIIVALKALRLLSRNQGIKGTTANGKSSEPGINQIFGSQLNGTTWLRCRAVLAKCQLADLSSVYNLKYRPDYVSLSVPEEPDLLENVQRGREEAEALGLAKFTCIFKLYEELYRSKMQVESLDHSLKNESQFQYTLEGLFIRVNIIDVLTET</sequence>
<feature type="non-terminal residue" evidence="2">
    <location>
        <position position="1"/>
    </location>
</feature>
<name>A0A0X3PDS5_SCHSO</name>
<proteinExistence type="predicted"/>
<dbReference type="EMBL" id="GEEE01013357">
    <property type="protein sequence ID" value="JAP49868.1"/>
    <property type="molecule type" value="Transcribed_RNA"/>
</dbReference>
<accession>A0A0X3PDS5</accession>
<dbReference type="GO" id="GO:0060271">
    <property type="term" value="P:cilium assembly"/>
    <property type="evidence" value="ECO:0007669"/>
    <property type="project" value="TreeGrafter"/>
</dbReference>
<gene>
    <name evidence="2" type="ORF">TR113755</name>
</gene>
<feature type="region of interest" description="Disordered" evidence="1">
    <location>
        <begin position="1815"/>
        <end position="1838"/>
    </location>
</feature>
<feature type="non-terminal residue" evidence="2">
    <location>
        <position position="2068"/>
    </location>
</feature>
<feature type="compositionally biased region" description="Polar residues" evidence="1">
    <location>
        <begin position="1824"/>
        <end position="1835"/>
    </location>
</feature>
<organism evidence="2">
    <name type="scientific">Schistocephalus solidus</name>
    <name type="common">Tapeworm</name>
    <dbReference type="NCBI Taxonomy" id="70667"/>
    <lineage>
        <taxon>Eukaryota</taxon>
        <taxon>Metazoa</taxon>
        <taxon>Spiralia</taxon>
        <taxon>Lophotrochozoa</taxon>
        <taxon>Platyhelminthes</taxon>
        <taxon>Cestoda</taxon>
        <taxon>Eucestoda</taxon>
        <taxon>Diphyllobothriidea</taxon>
        <taxon>Diphyllobothriidae</taxon>
        <taxon>Schistocephalus</taxon>
    </lineage>
</organism>